<dbReference type="EC" id="2.7.13.3" evidence="3"/>
<reference evidence="12 14" key="2">
    <citation type="submission" date="2014-03" db="EMBL/GenBank/DDBJ databases">
        <title>Genomics of Bifidobacteria.</title>
        <authorList>
            <person name="Ventura M."/>
            <person name="Milani C."/>
            <person name="Lugli G.A."/>
        </authorList>
    </citation>
    <scope>NUCLEOTIDE SEQUENCE [LARGE SCALE GENOMIC DNA]</scope>
    <source>
        <strain evidence="12 14">LMG 11596</strain>
    </source>
</reference>
<proteinExistence type="predicted"/>
<comment type="caution">
    <text evidence="11">The sequence shown here is derived from an EMBL/GenBank/DDBJ whole genome shotgun (WGS) entry which is preliminary data.</text>
</comment>
<keyword evidence="5 12" id="KW-0808">Transferase</keyword>
<dbReference type="GO" id="GO:0004721">
    <property type="term" value="F:phosphoprotein phosphatase activity"/>
    <property type="evidence" value="ECO:0007669"/>
    <property type="project" value="TreeGrafter"/>
</dbReference>
<evidence type="ECO:0000256" key="2">
    <source>
        <dbReference type="ARBA" id="ARBA00004236"/>
    </source>
</evidence>
<evidence type="ECO:0000256" key="4">
    <source>
        <dbReference type="ARBA" id="ARBA00022553"/>
    </source>
</evidence>
<dbReference type="Proteomes" id="UP000029074">
    <property type="component" value="Unassembled WGS sequence"/>
</dbReference>
<dbReference type="SUPFAM" id="SSF47384">
    <property type="entry name" value="Homodimeric domain of signal transducing histidine kinase"/>
    <property type="match status" value="1"/>
</dbReference>
<dbReference type="InterPro" id="IPR004358">
    <property type="entry name" value="Sig_transdc_His_kin-like_C"/>
</dbReference>
<dbReference type="GO" id="GO:0005886">
    <property type="term" value="C:plasma membrane"/>
    <property type="evidence" value="ECO:0007669"/>
    <property type="project" value="UniProtKB-SubCell"/>
</dbReference>
<evidence type="ECO:0000313" key="13">
    <source>
        <dbReference type="Proteomes" id="UP000003656"/>
    </source>
</evidence>
<dbReference type="GO" id="GO:0000155">
    <property type="term" value="F:phosphorelay sensor kinase activity"/>
    <property type="evidence" value="ECO:0007669"/>
    <property type="project" value="InterPro"/>
</dbReference>
<dbReference type="RefSeq" id="WP_006295189.1">
    <property type="nucleotide sequence ID" value="NZ_ABXB03000003.1"/>
</dbReference>
<sequence length="435" mass="47255">MQHLDGSTFIFVAFVLLGIAALLGLCVLAYGLLAPLLERASGGVPVRERVGDWWRTFRHDDSRDSDDDDDDIDAALASLLTLLPAAAIVVDEDGEVIRSNPEAYRLGIVANDAVVEPHIAQAVKQVRETGGRMLLDVTTQTASLFEQTFAHQQALDAAGGTVTADPSDSEDAVGSEVSRPNWLKVRIGRIDAQFVVILIEDVSEQIRFNQVRDDFIVNVSEQLLKPGQELRALADSLERGETSRDQLAQDARRVRISSNHVDHMVSDLLLLIKAQEPVKPSSANLIDLGAEVQQTVATLQPMAQELEVDVQVSVRDAVQVHGESGQLRSAITKLVENAMEYSPQGGVVNVIVSRTRDGREASVRVVDRGSGIPLKDQSRIFERFYRGAEHNGRNDDGVGLGLAIVKHVALTHHGSVGVWSRPGQGSTFTLLLPLA</sequence>
<dbReference type="SMART" id="SM00387">
    <property type="entry name" value="HATPase_c"/>
    <property type="match status" value="1"/>
</dbReference>
<dbReference type="InterPro" id="IPR036097">
    <property type="entry name" value="HisK_dim/P_sf"/>
</dbReference>
<dbReference type="InterPro" id="IPR036890">
    <property type="entry name" value="HATPase_C_sf"/>
</dbReference>
<protein>
    <recommendedName>
        <fullName evidence="8">Sensor-like histidine kinase SenX3</fullName>
        <ecNumber evidence="3">2.7.13.3</ecNumber>
    </recommendedName>
</protein>
<evidence type="ECO:0000256" key="5">
    <source>
        <dbReference type="ARBA" id="ARBA00022679"/>
    </source>
</evidence>
<dbReference type="OrthoDB" id="9813151at2"/>
<evidence type="ECO:0000259" key="10">
    <source>
        <dbReference type="PROSITE" id="PS50109"/>
    </source>
</evidence>
<evidence type="ECO:0000256" key="8">
    <source>
        <dbReference type="ARBA" id="ARBA00039401"/>
    </source>
</evidence>
<dbReference type="GO" id="GO:0016036">
    <property type="term" value="P:cellular response to phosphate starvation"/>
    <property type="evidence" value="ECO:0007669"/>
    <property type="project" value="TreeGrafter"/>
</dbReference>
<evidence type="ECO:0000313" key="12">
    <source>
        <dbReference type="EMBL" id="KFI59653.1"/>
    </source>
</evidence>
<evidence type="ECO:0000313" key="14">
    <source>
        <dbReference type="Proteomes" id="UP000029074"/>
    </source>
</evidence>
<dbReference type="Pfam" id="PF02518">
    <property type="entry name" value="HATPase_c"/>
    <property type="match status" value="1"/>
</dbReference>
<evidence type="ECO:0000313" key="11">
    <source>
        <dbReference type="EMBL" id="EFA22702.1"/>
    </source>
</evidence>
<keyword evidence="9" id="KW-0812">Transmembrane</keyword>
<reference evidence="11 13" key="1">
    <citation type="submission" date="2009-11" db="EMBL/GenBank/DDBJ databases">
        <authorList>
            <person name="Weinstock G."/>
            <person name="Sodergren E."/>
            <person name="Clifton S."/>
            <person name="Fulton L."/>
            <person name="Fulton B."/>
            <person name="Courtney L."/>
            <person name="Fronick C."/>
            <person name="Harrison M."/>
            <person name="Strong C."/>
            <person name="Farmer C."/>
            <person name="Delahaunty K."/>
            <person name="Markovic C."/>
            <person name="Hall O."/>
            <person name="Minx P."/>
            <person name="Tomlinson C."/>
            <person name="Mitreva M."/>
            <person name="Nelson J."/>
            <person name="Hou S."/>
            <person name="Wollam A."/>
            <person name="Pepin K.H."/>
            <person name="Johnson M."/>
            <person name="Bhonagiri V."/>
            <person name="Nash W.E."/>
            <person name="Warren W."/>
            <person name="Chinwalla A."/>
            <person name="Mardis E.R."/>
            <person name="Wilson R.K."/>
        </authorList>
    </citation>
    <scope>NUCLEOTIDE SEQUENCE [LARGE SCALE GENOMIC DNA]</scope>
    <source>
        <strain evidence="11 13">DSM 20093</strain>
    </source>
</reference>
<accession>D1NV51</accession>
<name>D1NV51_9BIFI</name>
<dbReference type="InterPro" id="IPR003594">
    <property type="entry name" value="HATPase_dom"/>
</dbReference>
<evidence type="ECO:0000256" key="7">
    <source>
        <dbReference type="ARBA" id="ARBA00023012"/>
    </source>
</evidence>
<keyword evidence="9" id="KW-0472">Membrane</keyword>
<organism evidence="11 13">
    <name type="scientific">Bifidobacterium gallicum DSM 20093 = LMG 11596</name>
    <dbReference type="NCBI Taxonomy" id="561180"/>
    <lineage>
        <taxon>Bacteria</taxon>
        <taxon>Bacillati</taxon>
        <taxon>Actinomycetota</taxon>
        <taxon>Actinomycetes</taxon>
        <taxon>Bifidobacteriales</taxon>
        <taxon>Bifidobacteriaceae</taxon>
        <taxon>Bifidobacterium</taxon>
    </lineage>
</organism>
<dbReference type="EMBL" id="ABXB03000003">
    <property type="protein sequence ID" value="EFA22702.1"/>
    <property type="molecule type" value="Genomic_DNA"/>
</dbReference>
<feature type="domain" description="Histidine kinase" evidence="10">
    <location>
        <begin position="218"/>
        <end position="435"/>
    </location>
</feature>
<dbReference type="PROSITE" id="PS50109">
    <property type="entry name" value="HIS_KIN"/>
    <property type="match status" value="1"/>
</dbReference>
<evidence type="ECO:0000256" key="9">
    <source>
        <dbReference type="SAM" id="Phobius"/>
    </source>
</evidence>
<dbReference type="InterPro" id="IPR050351">
    <property type="entry name" value="BphY/WalK/GraS-like"/>
</dbReference>
<keyword evidence="4" id="KW-0597">Phosphoprotein</keyword>
<dbReference type="AlphaFoldDB" id="D1NV51"/>
<dbReference type="SUPFAM" id="SSF55874">
    <property type="entry name" value="ATPase domain of HSP90 chaperone/DNA topoisomerase II/histidine kinase"/>
    <property type="match status" value="1"/>
</dbReference>
<keyword evidence="6 11" id="KW-0418">Kinase</keyword>
<dbReference type="Gene3D" id="3.30.565.10">
    <property type="entry name" value="Histidine kinase-like ATPase, C-terminal domain"/>
    <property type="match status" value="1"/>
</dbReference>
<dbReference type="eggNOG" id="COG5002">
    <property type="taxonomic scope" value="Bacteria"/>
</dbReference>
<comment type="subcellular location">
    <subcellularLocation>
        <location evidence="2">Cell membrane</location>
    </subcellularLocation>
</comment>
<comment type="catalytic activity">
    <reaction evidence="1">
        <text>ATP + protein L-histidine = ADP + protein N-phospho-L-histidine.</text>
        <dbReference type="EC" id="2.7.13.3"/>
    </reaction>
</comment>
<dbReference type="EMBL" id="JGYW01000002">
    <property type="protein sequence ID" value="KFI59653.1"/>
    <property type="molecule type" value="Genomic_DNA"/>
</dbReference>
<dbReference type="InterPro" id="IPR005467">
    <property type="entry name" value="His_kinase_dom"/>
</dbReference>
<evidence type="ECO:0000256" key="1">
    <source>
        <dbReference type="ARBA" id="ARBA00000085"/>
    </source>
</evidence>
<evidence type="ECO:0000256" key="6">
    <source>
        <dbReference type="ARBA" id="ARBA00022777"/>
    </source>
</evidence>
<dbReference type="PRINTS" id="PR00344">
    <property type="entry name" value="BCTRLSENSOR"/>
</dbReference>
<dbReference type="Proteomes" id="UP000003656">
    <property type="component" value="Unassembled WGS sequence"/>
</dbReference>
<gene>
    <name evidence="12" type="ORF">BGLCM_0322</name>
    <name evidence="11" type="ORF">BIFGAL_03733</name>
</gene>
<dbReference type="PANTHER" id="PTHR45453:SF1">
    <property type="entry name" value="PHOSPHATE REGULON SENSOR PROTEIN PHOR"/>
    <property type="match status" value="1"/>
</dbReference>
<dbReference type="PANTHER" id="PTHR45453">
    <property type="entry name" value="PHOSPHATE REGULON SENSOR PROTEIN PHOR"/>
    <property type="match status" value="1"/>
</dbReference>
<evidence type="ECO:0000256" key="3">
    <source>
        <dbReference type="ARBA" id="ARBA00012438"/>
    </source>
</evidence>
<keyword evidence="9" id="KW-1133">Transmembrane helix</keyword>
<dbReference type="STRING" id="561180.BIFGAL_03733"/>
<dbReference type="FunFam" id="3.30.565.10:FF:000006">
    <property type="entry name" value="Sensor histidine kinase WalK"/>
    <property type="match status" value="1"/>
</dbReference>
<dbReference type="CDD" id="cd00075">
    <property type="entry name" value="HATPase"/>
    <property type="match status" value="1"/>
</dbReference>
<keyword evidence="7" id="KW-0902">Two-component regulatory system</keyword>
<feature type="transmembrane region" description="Helical" evidence="9">
    <location>
        <begin position="6"/>
        <end position="33"/>
    </location>
</feature>
<keyword evidence="14" id="KW-1185">Reference proteome</keyword>